<dbReference type="PANTHER" id="PTHR40069:SF1">
    <property type="entry name" value="YWBE PROTEIN"/>
    <property type="match status" value="1"/>
</dbReference>
<name>A0A6A5Y4G4_9PLEO</name>
<proteinExistence type="predicted"/>
<dbReference type="RefSeq" id="XP_033388781.1">
    <property type="nucleotide sequence ID" value="XM_033526372.1"/>
</dbReference>
<dbReference type="PANTHER" id="PTHR40069">
    <property type="entry name" value="YWBE PROTEIN"/>
    <property type="match status" value="1"/>
</dbReference>
<accession>A0A6A5Y4G4</accession>
<dbReference type="InterPro" id="IPR019240">
    <property type="entry name" value="DUF2196"/>
</dbReference>
<sequence length="344" mass="36873">MTGLVVLVESIGSIDHARHLTSRKAAWIGFDGRPLIKSNPCHLQMNFISNILTLSNTNTSRSGAHFLTAFRHLPQTAIKSSNTHFQLPLSSHLRHPTFPPPQPSRGLQTSNGKKEPTPTIKKQERETNAMNRRPNRQHSARPSPSTTSSVVPRHAAISPGTPVSIVLKVDQPTGRQVTGIVSDVLTSGDHPRGVKVRLRDGRVGRVQRVVSEEVGVEGEEGVGGAGAGLGRDGEGDGSSFGSGRGRGRGGRGRGGRGRGRGGGFRHVEDVRGDEYVWDEGKRRNEGTAGFWGLEALEARDREEENGRRGDGGRGMGEVAVCPVCGDFEGDERAVAHHVEGHFGG</sequence>
<evidence type="ECO:0000256" key="1">
    <source>
        <dbReference type="SAM" id="MobiDB-lite"/>
    </source>
</evidence>
<evidence type="ECO:0000313" key="3">
    <source>
        <dbReference type="Proteomes" id="UP000799778"/>
    </source>
</evidence>
<dbReference type="GeneID" id="54283769"/>
<dbReference type="AlphaFoldDB" id="A0A6A5Y4G4"/>
<dbReference type="OrthoDB" id="20105at2759"/>
<protein>
    <submittedName>
        <fullName evidence="2">Uncharacterized protein</fullName>
    </submittedName>
</protein>
<dbReference type="NCBIfam" id="TIGR03833">
    <property type="entry name" value="YwbE family protein"/>
    <property type="match status" value="1"/>
</dbReference>
<feature type="compositionally biased region" description="Low complexity" evidence="1">
    <location>
        <begin position="142"/>
        <end position="152"/>
    </location>
</feature>
<gene>
    <name evidence="2" type="ORF">BU24DRAFT_416127</name>
</gene>
<feature type="compositionally biased region" description="Basic residues" evidence="1">
    <location>
        <begin position="245"/>
        <end position="259"/>
    </location>
</feature>
<reference evidence="2" key="1">
    <citation type="journal article" date="2020" name="Stud. Mycol.">
        <title>101 Dothideomycetes genomes: a test case for predicting lifestyles and emergence of pathogens.</title>
        <authorList>
            <person name="Haridas S."/>
            <person name="Albert R."/>
            <person name="Binder M."/>
            <person name="Bloem J."/>
            <person name="Labutti K."/>
            <person name="Salamov A."/>
            <person name="Andreopoulos B."/>
            <person name="Baker S."/>
            <person name="Barry K."/>
            <person name="Bills G."/>
            <person name="Bluhm B."/>
            <person name="Cannon C."/>
            <person name="Castanera R."/>
            <person name="Culley D."/>
            <person name="Daum C."/>
            <person name="Ezra D."/>
            <person name="Gonzalez J."/>
            <person name="Henrissat B."/>
            <person name="Kuo A."/>
            <person name="Liang C."/>
            <person name="Lipzen A."/>
            <person name="Lutzoni F."/>
            <person name="Magnuson J."/>
            <person name="Mondo S."/>
            <person name="Nolan M."/>
            <person name="Ohm R."/>
            <person name="Pangilinan J."/>
            <person name="Park H.-J."/>
            <person name="Ramirez L."/>
            <person name="Alfaro M."/>
            <person name="Sun H."/>
            <person name="Tritt A."/>
            <person name="Yoshinaga Y."/>
            <person name="Zwiers L.-H."/>
            <person name="Turgeon B."/>
            <person name="Goodwin S."/>
            <person name="Spatafora J."/>
            <person name="Crous P."/>
            <person name="Grigoriev I."/>
        </authorList>
    </citation>
    <scope>NUCLEOTIDE SEQUENCE</scope>
    <source>
        <strain evidence="2">CBS 175.79</strain>
    </source>
</reference>
<feature type="region of interest" description="Disordered" evidence="1">
    <location>
        <begin position="90"/>
        <end position="157"/>
    </location>
</feature>
<keyword evidence="3" id="KW-1185">Reference proteome</keyword>
<dbReference type="Pfam" id="PF09962">
    <property type="entry name" value="DUF2196"/>
    <property type="match status" value="1"/>
</dbReference>
<dbReference type="EMBL" id="ML978066">
    <property type="protein sequence ID" value="KAF2020442.1"/>
    <property type="molecule type" value="Genomic_DNA"/>
</dbReference>
<feature type="compositionally biased region" description="Basic and acidic residues" evidence="1">
    <location>
        <begin position="112"/>
        <end position="127"/>
    </location>
</feature>
<dbReference type="Proteomes" id="UP000799778">
    <property type="component" value="Unassembled WGS sequence"/>
</dbReference>
<organism evidence="2 3">
    <name type="scientific">Aaosphaeria arxii CBS 175.79</name>
    <dbReference type="NCBI Taxonomy" id="1450172"/>
    <lineage>
        <taxon>Eukaryota</taxon>
        <taxon>Fungi</taxon>
        <taxon>Dikarya</taxon>
        <taxon>Ascomycota</taxon>
        <taxon>Pezizomycotina</taxon>
        <taxon>Dothideomycetes</taxon>
        <taxon>Pleosporomycetidae</taxon>
        <taxon>Pleosporales</taxon>
        <taxon>Pleosporales incertae sedis</taxon>
        <taxon>Aaosphaeria</taxon>
    </lineage>
</organism>
<feature type="region of interest" description="Disordered" evidence="1">
    <location>
        <begin position="215"/>
        <end position="265"/>
    </location>
</feature>
<feature type="compositionally biased region" description="Gly residues" evidence="1">
    <location>
        <begin position="221"/>
        <end position="244"/>
    </location>
</feature>
<evidence type="ECO:0000313" key="2">
    <source>
        <dbReference type="EMBL" id="KAF2020442.1"/>
    </source>
</evidence>